<proteinExistence type="predicted"/>
<name>A0A2K3DJ80_CHLRE</name>
<dbReference type="PANTHER" id="PTHR48447:SF1">
    <property type="entry name" value="REVERSE TRANSCRIPTASE ZINC-BINDING DOMAIN-CONTAINING PROTEIN"/>
    <property type="match status" value="1"/>
</dbReference>
<reference evidence="1 2" key="1">
    <citation type="journal article" date="2007" name="Science">
        <title>The Chlamydomonas genome reveals the evolution of key animal and plant functions.</title>
        <authorList>
            <person name="Merchant S.S."/>
            <person name="Prochnik S.E."/>
            <person name="Vallon O."/>
            <person name="Harris E.H."/>
            <person name="Karpowicz S.J."/>
            <person name="Witman G.B."/>
            <person name="Terry A."/>
            <person name="Salamov A."/>
            <person name="Fritz-Laylin L.K."/>
            <person name="Marechal-Drouard L."/>
            <person name="Marshall W.F."/>
            <person name="Qu L.H."/>
            <person name="Nelson D.R."/>
            <person name="Sanderfoot A.A."/>
            <person name="Spalding M.H."/>
            <person name="Kapitonov V.V."/>
            <person name="Ren Q."/>
            <person name="Ferris P."/>
            <person name="Lindquist E."/>
            <person name="Shapiro H."/>
            <person name="Lucas S.M."/>
            <person name="Grimwood J."/>
            <person name="Schmutz J."/>
            <person name="Cardol P."/>
            <person name="Cerutti H."/>
            <person name="Chanfreau G."/>
            <person name="Chen C.L."/>
            <person name="Cognat V."/>
            <person name="Croft M.T."/>
            <person name="Dent R."/>
            <person name="Dutcher S."/>
            <person name="Fernandez E."/>
            <person name="Fukuzawa H."/>
            <person name="Gonzalez-Ballester D."/>
            <person name="Gonzalez-Halphen D."/>
            <person name="Hallmann A."/>
            <person name="Hanikenne M."/>
            <person name="Hippler M."/>
            <person name="Inwood W."/>
            <person name="Jabbari K."/>
            <person name="Kalanon M."/>
            <person name="Kuras R."/>
            <person name="Lefebvre P.A."/>
            <person name="Lemaire S.D."/>
            <person name="Lobanov A.V."/>
            <person name="Lohr M."/>
            <person name="Manuell A."/>
            <person name="Meier I."/>
            <person name="Mets L."/>
            <person name="Mittag M."/>
            <person name="Mittelmeier T."/>
            <person name="Moroney J.V."/>
            <person name="Moseley J."/>
            <person name="Napoli C."/>
            <person name="Nedelcu A.M."/>
            <person name="Niyogi K."/>
            <person name="Novoselov S.V."/>
            <person name="Paulsen I.T."/>
            <person name="Pazour G."/>
            <person name="Purton S."/>
            <person name="Ral J.P."/>
            <person name="Riano-Pachon D.M."/>
            <person name="Riekhof W."/>
            <person name="Rymarquis L."/>
            <person name="Schroda M."/>
            <person name="Stern D."/>
            <person name="Umen J."/>
            <person name="Willows R."/>
            <person name="Wilson N."/>
            <person name="Zimmer S.L."/>
            <person name="Allmer J."/>
            <person name="Balk J."/>
            <person name="Bisova K."/>
            <person name="Chen C.J."/>
            <person name="Elias M."/>
            <person name="Gendler K."/>
            <person name="Hauser C."/>
            <person name="Lamb M.R."/>
            <person name="Ledford H."/>
            <person name="Long J.C."/>
            <person name="Minagawa J."/>
            <person name="Page M.D."/>
            <person name="Pan J."/>
            <person name="Pootakham W."/>
            <person name="Roje S."/>
            <person name="Rose A."/>
            <person name="Stahlberg E."/>
            <person name="Terauchi A.M."/>
            <person name="Yang P."/>
            <person name="Ball S."/>
            <person name="Bowler C."/>
            <person name="Dieckmann C.L."/>
            <person name="Gladyshev V.N."/>
            <person name="Green P."/>
            <person name="Jorgensen R."/>
            <person name="Mayfield S."/>
            <person name="Mueller-Roeber B."/>
            <person name="Rajamani S."/>
            <person name="Sayre R.T."/>
            <person name="Brokstein P."/>
            <person name="Dubchak I."/>
            <person name="Goodstein D."/>
            <person name="Hornick L."/>
            <person name="Huang Y.W."/>
            <person name="Jhaveri J."/>
            <person name="Luo Y."/>
            <person name="Martinez D."/>
            <person name="Ngau W.C."/>
            <person name="Otillar B."/>
            <person name="Poliakov A."/>
            <person name="Porter A."/>
            <person name="Szajkowski L."/>
            <person name="Werner G."/>
            <person name="Zhou K."/>
            <person name="Grigoriev I.V."/>
            <person name="Rokhsar D.S."/>
            <person name="Grossman A.R."/>
        </authorList>
    </citation>
    <scope>NUCLEOTIDE SEQUENCE [LARGE SCALE GENOMIC DNA]</scope>
    <source>
        <strain evidence="2">CC-503</strain>
    </source>
</reference>
<dbReference type="GeneID" id="66053995"/>
<organism evidence="1 2">
    <name type="scientific">Chlamydomonas reinhardtii</name>
    <name type="common">Chlamydomonas smithii</name>
    <dbReference type="NCBI Taxonomy" id="3055"/>
    <lineage>
        <taxon>Eukaryota</taxon>
        <taxon>Viridiplantae</taxon>
        <taxon>Chlorophyta</taxon>
        <taxon>core chlorophytes</taxon>
        <taxon>Chlorophyceae</taxon>
        <taxon>CS clade</taxon>
        <taxon>Chlamydomonadales</taxon>
        <taxon>Chlamydomonadaceae</taxon>
        <taxon>Chlamydomonas</taxon>
    </lineage>
</organism>
<evidence type="ECO:0000313" key="1">
    <source>
        <dbReference type="EMBL" id="PNW80586.1"/>
    </source>
</evidence>
<gene>
    <name evidence="1" type="ORF">CHLRE_07g323890v5</name>
</gene>
<sequence>MALPAGRCWEALAAVRQLVASKPAGALGPRLACRCTLQYKQSVLRPVLRITSTARVPQELQSGPDAAAQPSALLARVPAA</sequence>
<dbReference type="EMBL" id="CM008968">
    <property type="protein sequence ID" value="PNW80586.1"/>
    <property type="molecule type" value="Genomic_DNA"/>
</dbReference>
<dbReference type="KEGG" id="cre:CHLRE_07g323890v5"/>
<keyword evidence="2" id="KW-1185">Reference proteome</keyword>
<dbReference type="Gramene" id="PNW80586">
    <property type="protein sequence ID" value="PNW80586"/>
    <property type="gene ID" value="CHLRE_07g323890v5"/>
</dbReference>
<dbReference type="PANTHER" id="PTHR48447">
    <property type="entry name" value="REVERSE TRANSCRIPTASE ZINC-BINDING DOMAIN-CONTAINING PROTEIN"/>
    <property type="match status" value="1"/>
</dbReference>
<protein>
    <submittedName>
        <fullName evidence="1">Uncharacterized protein</fullName>
    </submittedName>
</protein>
<dbReference type="InParanoid" id="A0A2K3DJ80"/>
<dbReference type="Proteomes" id="UP000006906">
    <property type="component" value="Chromosome 7"/>
</dbReference>
<accession>A0A2K3DJ80</accession>
<evidence type="ECO:0000313" key="2">
    <source>
        <dbReference type="Proteomes" id="UP000006906"/>
    </source>
</evidence>
<dbReference type="OrthoDB" id="560357at2759"/>
<dbReference type="RefSeq" id="XP_042922579.1">
    <property type="nucleotide sequence ID" value="XM_043064011.1"/>
</dbReference>
<dbReference type="AlphaFoldDB" id="A0A2K3DJ80"/>